<name>A0A370GVN5_9BACI</name>
<evidence type="ECO:0000259" key="9">
    <source>
        <dbReference type="Pfam" id="PF25198"/>
    </source>
</evidence>
<dbReference type="InterPro" id="IPR008844">
    <property type="entry name" value="Spore_GerAC-like"/>
</dbReference>
<dbReference type="AlphaFoldDB" id="A0A370GVN5"/>
<evidence type="ECO:0000256" key="6">
    <source>
        <dbReference type="ARBA" id="ARBA00023139"/>
    </source>
</evidence>
<evidence type="ECO:0000256" key="7">
    <source>
        <dbReference type="ARBA" id="ARBA00023288"/>
    </source>
</evidence>
<keyword evidence="5" id="KW-0472">Membrane</keyword>
<dbReference type="Pfam" id="PF05504">
    <property type="entry name" value="Spore_GerAC"/>
    <property type="match status" value="1"/>
</dbReference>
<feature type="domain" description="Spore germination GerAC-like C-terminal" evidence="8">
    <location>
        <begin position="223"/>
        <end position="388"/>
    </location>
</feature>
<keyword evidence="7" id="KW-0449">Lipoprotein</keyword>
<evidence type="ECO:0000256" key="5">
    <source>
        <dbReference type="ARBA" id="ARBA00023136"/>
    </source>
</evidence>
<dbReference type="InterPro" id="IPR057336">
    <property type="entry name" value="GerAC_N"/>
</dbReference>
<feature type="domain" description="Spore germination protein N-terminal" evidence="9">
    <location>
        <begin position="21"/>
        <end position="189"/>
    </location>
</feature>
<gene>
    <name evidence="10" type="ORF">DFR59_102621</name>
</gene>
<keyword evidence="3" id="KW-0309">Germination</keyword>
<protein>
    <submittedName>
        <fullName evidence="10">Spore germination protein KC</fullName>
    </submittedName>
</protein>
<dbReference type="GO" id="GO:0016020">
    <property type="term" value="C:membrane"/>
    <property type="evidence" value="ECO:0007669"/>
    <property type="project" value="UniProtKB-SubCell"/>
</dbReference>
<organism evidence="10 11">
    <name type="scientific">Falsibacillus pallidus</name>
    <dbReference type="NCBI Taxonomy" id="493781"/>
    <lineage>
        <taxon>Bacteria</taxon>
        <taxon>Bacillati</taxon>
        <taxon>Bacillota</taxon>
        <taxon>Bacilli</taxon>
        <taxon>Bacillales</taxon>
        <taxon>Bacillaceae</taxon>
        <taxon>Falsibacillus</taxon>
    </lineage>
</organism>
<evidence type="ECO:0000313" key="10">
    <source>
        <dbReference type="EMBL" id="RDI45983.1"/>
    </source>
</evidence>
<dbReference type="InterPro" id="IPR046953">
    <property type="entry name" value="Spore_GerAC-like_C"/>
</dbReference>
<keyword evidence="6" id="KW-0564">Palmitate</keyword>
<dbReference type="Pfam" id="PF25198">
    <property type="entry name" value="Spore_GerAC_N"/>
    <property type="match status" value="1"/>
</dbReference>
<evidence type="ECO:0000259" key="8">
    <source>
        <dbReference type="Pfam" id="PF05504"/>
    </source>
</evidence>
<dbReference type="RefSeq" id="WP_114744776.1">
    <property type="nucleotide sequence ID" value="NZ_QQAY01000002.1"/>
</dbReference>
<evidence type="ECO:0000313" key="11">
    <source>
        <dbReference type="Proteomes" id="UP000255326"/>
    </source>
</evidence>
<dbReference type="PROSITE" id="PS51257">
    <property type="entry name" value="PROKAR_LIPOPROTEIN"/>
    <property type="match status" value="1"/>
</dbReference>
<sequence>MKKQILVLLIISTLVAGCGSQHELNEMSIIVGIGIDLLGEETYQITLQIVNPSAIFTAGGNSSGQKVVPIINVVGTGKTVVDALQKATTKISRPNFYAHLSMIVMGQALAEKGILEVLDTFERDAEVRQNTPILVAKGEKAFDVLNTLTTLTSIPVVSLIGKIRNAHDLFGETANVELYQLIKSFEDGNTAAIVGGATAPKDNNFASTKENIDQASPLTSEVEGIAVFDREGKLAYWIDNEKARSTLILRNELKETILSHKCSENKHFTIKVNYSKSKLKAVRKNGKVLLQVNTYMEGNVDSNACPKITLSTDEDYKKIEKIMEKKVKKNLKELIKDTQSHETDFLAFNSSLRKSDSEYWKKERDHWGEIYKNAAVDVKVEMKINNSGLTRNHINVQEANHD</sequence>
<evidence type="ECO:0000256" key="1">
    <source>
        <dbReference type="ARBA" id="ARBA00004635"/>
    </source>
</evidence>
<dbReference type="OrthoDB" id="9816067at2"/>
<dbReference type="GO" id="GO:0009847">
    <property type="term" value="P:spore germination"/>
    <property type="evidence" value="ECO:0007669"/>
    <property type="project" value="InterPro"/>
</dbReference>
<comment type="similarity">
    <text evidence="2">Belongs to the GerABKC lipoprotein family.</text>
</comment>
<dbReference type="Proteomes" id="UP000255326">
    <property type="component" value="Unassembled WGS sequence"/>
</dbReference>
<dbReference type="PANTHER" id="PTHR35789">
    <property type="entry name" value="SPORE GERMINATION PROTEIN B3"/>
    <property type="match status" value="1"/>
</dbReference>
<comment type="subcellular location">
    <subcellularLocation>
        <location evidence="1">Membrane</location>
        <topology evidence="1">Lipid-anchor</topology>
    </subcellularLocation>
</comment>
<keyword evidence="11" id="KW-1185">Reference proteome</keyword>
<evidence type="ECO:0000256" key="4">
    <source>
        <dbReference type="ARBA" id="ARBA00022729"/>
    </source>
</evidence>
<reference evidence="10 11" key="1">
    <citation type="submission" date="2018-07" db="EMBL/GenBank/DDBJ databases">
        <title>Genomic Encyclopedia of Type Strains, Phase IV (KMG-IV): sequencing the most valuable type-strain genomes for metagenomic binning, comparative biology and taxonomic classification.</title>
        <authorList>
            <person name="Goeker M."/>
        </authorList>
    </citation>
    <scope>NUCLEOTIDE SEQUENCE [LARGE SCALE GENOMIC DNA]</scope>
    <source>
        <strain evidence="10 11">DSM 25281</strain>
    </source>
</reference>
<dbReference type="EMBL" id="QQAY01000002">
    <property type="protein sequence ID" value="RDI45983.1"/>
    <property type="molecule type" value="Genomic_DNA"/>
</dbReference>
<comment type="caution">
    <text evidence="10">The sequence shown here is derived from an EMBL/GenBank/DDBJ whole genome shotgun (WGS) entry which is preliminary data.</text>
</comment>
<dbReference type="NCBIfam" id="TIGR02887">
    <property type="entry name" value="spore_ger_x_C"/>
    <property type="match status" value="1"/>
</dbReference>
<proteinExistence type="inferred from homology"/>
<keyword evidence="4" id="KW-0732">Signal</keyword>
<evidence type="ECO:0000256" key="2">
    <source>
        <dbReference type="ARBA" id="ARBA00007886"/>
    </source>
</evidence>
<dbReference type="Gene3D" id="3.30.300.210">
    <property type="entry name" value="Nutrient germinant receptor protein C, domain 3"/>
    <property type="match status" value="1"/>
</dbReference>
<dbReference type="InterPro" id="IPR038501">
    <property type="entry name" value="Spore_GerAC_C_sf"/>
</dbReference>
<accession>A0A370GVN5</accession>
<dbReference type="PANTHER" id="PTHR35789:SF1">
    <property type="entry name" value="SPORE GERMINATION PROTEIN B3"/>
    <property type="match status" value="1"/>
</dbReference>
<dbReference type="Gene3D" id="6.20.190.10">
    <property type="entry name" value="Nutrient germinant receptor protein C, domain 1"/>
    <property type="match status" value="1"/>
</dbReference>
<evidence type="ECO:0000256" key="3">
    <source>
        <dbReference type="ARBA" id="ARBA00022544"/>
    </source>
</evidence>